<evidence type="ECO:0000313" key="7">
    <source>
        <dbReference type="EMBL" id="KIS21819.1"/>
    </source>
</evidence>
<feature type="transmembrane region" description="Helical" evidence="6">
    <location>
        <begin position="119"/>
        <end position="139"/>
    </location>
</feature>
<dbReference type="GO" id="GO:0005886">
    <property type="term" value="C:plasma membrane"/>
    <property type="evidence" value="ECO:0007669"/>
    <property type="project" value="UniProtKB-SubCell"/>
</dbReference>
<feature type="transmembrane region" description="Helical" evidence="6">
    <location>
        <begin position="317"/>
        <end position="337"/>
    </location>
</feature>
<dbReference type="Pfam" id="PF01943">
    <property type="entry name" value="Polysacc_synt"/>
    <property type="match status" value="1"/>
</dbReference>
<dbReference type="AlphaFoldDB" id="A0A0D1AF54"/>
<gene>
    <name evidence="7" type="ORF">N495_18545</name>
</gene>
<evidence type="ECO:0000256" key="4">
    <source>
        <dbReference type="ARBA" id="ARBA00022989"/>
    </source>
</evidence>
<evidence type="ECO:0000313" key="8">
    <source>
        <dbReference type="Proteomes" id="UP000032250"/>
    </source>
</evidence>
<keyword evidence="3 6" id="KW-0812">Transmembrane</keyword>
<feature type="transmembrane region" description="Helical" evidence="6">
    <location>
        <begin position="89"/>
        <end position="107"/>
    </location>
</feature>
<comment type="subcellular location">
    <subcellularLocation>
        <location evidence="1">Cell membrane</location>
        <topology evidence="1">Multi-pass membrane protein</topology>
    </subcellularLocation>
</comment>
<feature type="transmembrane region" description="Helical" evidence="6">
    <location>
        <begin position="450"/>
        <end position="467"/>
    </location>
</feature>
<feature type="transmembrane region" description="Helical" evidence="6">
    <location>
        <begin position="49"/>
        <end position="68"/>
    </location>
</feature>
<dbReference type="InterPro" id="IPR024923">
    <property type="entry name" value="PG_synth_SpoVB"/>
</dbReference>
<evidence type="ECO:0000256" key="6">
    <source>
        <dbReference type="SAM" id="Phobius"/>
    </source>
</evidence>
<evidence type="ECO:0000256" key="1">
    <source>
        <dbReference type="ARBA" id="ARBA00004651"/>
    </source>
</evidence>
<dbReference type="InterPro" id="IPR002797">
    <property type="entry name" value="Polysacc_synth"/>
</dbReference>
<feature type="transmembrane region" description="Helical" evidence="6">
    <location>
        <begin position="160"/>
        <end position="179"/>
    </location>
</feature>
<accession>A0A0D1AF54</accession>
<dbReference type="HOGENOM" id="CLU_022017_2_1_9"/>
<organism evidence="7 8">
    <name type="scientific">Clostridium botulinum B2 450</name>
    <dbReference type="NCBI Taxonomy" id="1379739"/>
    <lineage>
        <taxon>Bacteria</taxon>
        <taxon>Bacillati</taxon>
        <taxon>Bacillota</taxon>
        <taxon>Clostridia</taxon>
        <taxon>Eubacteriales</taxon>
        <taxon>Clostridiaceae</taxon>
        <taxon>Clostridium</taxon>
    </lineage>
</organism>
<keyword evidence="4 6" id="KW-1133">Transmembrane helix</keyword>
<dbReference type="Proteomes" id="UP000032250">
    <property type="component" value="Unassembled WGS sequence"/>
</dbReference>
<sequence>MKKQSLIKGTFILGSAGIIAKFLGLFFRWPLQMLIGDEGIGYYQMSYPLYMFFIAAASGIPVAVSKLVSERNAVRDEGGIISVLKEAMIFMLIMGMGFTIILLLFSKDIIRFLKWDTRSYYSLIGISLAPFFISIMSVFRGFFQGMQNMNYTAISQVIEQLGRVIFGVGLAYILLPMGIEYSAGGAAIGAAAGGFLGGIYLFFRYLSVKKEFRVKKVKRNFKIMNTILYMAIPISIGSAVGTIMSLIDSALVPQKLLEAGFTYKQSTILYGQLTGKAFTLVNVPLTLSVSLCAALVPIIAEDYILNRKMEVLKKVELAIKISMVIAIPSCLGLNFMAKPILNLIFPGQEAGYEILKYLALSIPFIVLCQTSTAILQGVGRYIRPIVNLCIGCIFKIVITLILVPMSNINIYGAVIGTIAGYVISAVLNMMALKKSLNISINYYEIMIKPLIASTIMIIAVVFIYFYAYNYTISSKIACLIAVFLGMIIYFIIIGLIGILDYTYIKRKIIKR</sequence>
<feature type="transmembrane region" description="Helical" evidence="6">
    <location>
        <begin position="410"/>
        <end position="429"/>
    </location>
</feature>
<dbReference type="PIRSF" id="PIRSF038958">
    <property type="entry name" value="PG_synth_SpoVB"/>
    <property type="match status" value="1"/>
</dbReference>
<feature type="transmembrane region" description="Helical" evidence="6">
    <location>
        <begin position="385"/>
        <end position="404"/>
    </location>
</feature>
<dbReference type="EMBL" id="JXSU01000009">
    <property type="protein sequence ID" value="KIS21819.1"/>
    <property type="molecule type" value="Genomic_DNA"/>
</dbReference>
<feature type="transmembrane region" description="Helical" evidence="6">
    <location>
        <begin position="12"/>
        <end position="29"/>
    </location>
</feature>
<dbReference type="CDD" id="cd13124">
    <property type="entry name" value="MATE_SpoVB_like"/>
    <property type="match status" value="1"/>
</dbReference>
<dbReference type="RefSeq" id="WP_003488226.1">
    <property type="nucleotide sequence ID" value="NZ_JXSU01000009.1"/>
</dbReference>
<dbReference type="PANTHER" id="PTHR30250:SF21">
    <property type="entry name" value="LIPID II FLIPPASE MURJ"/>
    <property type="match status" value="1"/>
</dbReference>
<evidence type="ECO:0000256" key="5">
    <source>
        <dbReference type="ARBA" id="ARBA00023136"/>
    </source>
</evidence>
<name>A0A0D1AF54_CLOBO</name>
<dbReference type="InterPro" id="IPR050833">
    <property type="entry name" value="Poly_Biosynth_Transport"/>
</dbReference>
<keyword evidence="5 6" id="KW-0472">Membrane</keyword>
<reference evidence="7 8" key="1">
    <citation type="submission" date="2014-06" db="EMBL/GenBank/DDBJ databases">
        <title>Genome characterization of distinct group I Clostridium botulinum lineages.</title>
        <authorList>
            <person name="Giordani F."/>
            <person name="Anselmo A."/>
            <person name="Fillo S."/>
            <person name="Palozzi A.M."/>
            <person name="Fortunato A."/>
            <person name="Gentile B."/>
            <person name="Ciammaruconi A."/>
            <person name="Anniballi F."/>
            <person name="De Medici D."/>
            <person name="Lista F."/>
        </authorList>
    </citation>
    <scope>NUCLEOTIDE SEQUENCE [LARGE SCALE GENOMIC DNA]</scope>
    <source>
        <strain evidence="7 8">B2 450</strain>
    </source>
</reference>
<protein>
    <submittedName>
        <fullName evidence="7">Stage V sporulation protein B</fullName>
    </submittedName>
</protein>
<dbReference type="OrthoDB" id="9775950at2"/>
<evidence type="ECO:0000256" key="3">
    <source>
        <dbReference type="ARBA" id="ARBA00022692"/>
    </source>
</evidence>
<proteinExistence type="predicted"/>
<dbReference type="PANTHER" id="PTHR30250">
    <property type="entry name" value="PST FAMILY PREDICTED COLANIC ACID TRANSPORTER"/>
    <property type="match status" value="1"/>
</dbReference>
<feature type="transmembrane region" description="Helical" evidence="6">
    <location>
        <begin position="479"/>
        <end position="504"/>
    </location>
</feature>
<feature type="transmembrane region" description="Helical" evidence="6">
    <location>
        <begin position="227"/>
        <end position="247"/>
    </location>
</feature>
<feature type="transmembrane region" description="Helical" evidence="6">
    <location>
        <begin position="285"/>
        <end position="305"/>
    </location>
</feature>
<evidence type="ECO:0000256" key="2">
    <source>
        <dbReference type="ARBA" id="ARBA00022475"/>
    </source>
</evidence>
<keyword evidence="2" id="KW-1003">Cell membrane</keyword>
<comment type="caution">
    <text evidence="7">The sequence shown here is derived from an EMBL/GenBank/DDBJ whole genome shotgun (WGS) entry which is preliminary data.</text>
</comment>
<feature type="transmembrane region" description="Helical" evidence="6">
    <location>
        <begin position="357"/>
        <end position="378"/>
    </location>
</feature>
<feature type="transmembrane region" description="Helical" evidence="6">
    <location>
        <begin position="185"/>
        <end position="206"/>
    </location>
</feature>
<dbReference type="PATRIC" id="fig|1379739.3.peg.4076"/>